<sequence>MDTLVDMSSKVRLEMNASKMKLMINSIEYKLYWIHNSLASGSNIVERDSTYGKRERTLVTSSDVTSSKVEVIRRHRYTGKEEWPKTWRDTPRQVPKYRLQT</sequence>
<evidence type="ECO:0000313" key="2">
    <source>
        <dbReference type="Proteomes" id="UP000299102"/>
    </source>
</evidence>
<name>A0A4C1WBY9_EUMVA</name>
<keyword evidence="2" id="KW-1185">Reference proteome</keyword>
<proteinExistence type="predicted"/>
<gene>
    <name evidence="1" type="ORF">EVAR_36844_1</name>
</gene>
<reference evidence="1 2" key="1">
    <citation type="journal article" date="2019" name="Commun. Biol.">
        <title>The bagworm genome reveals a unique fibroin gene that provides high tensile strength.</title>
        <authorList>
            <person name="Kono N."/>
            <person name="Nakamura H."/>
            <person name="Ohtoshi R."/>
            <person name="Tomita M."/>
            <person name="Numata K."/>
            <person name="Arakawa K."/>
        </authorList>
    </citation>
    <scope>NUCLEOTIDE SEQUENCE [LARGE SCALE GENOMIC DNA]</scope>
</reference>
<protein>
    <submittedName>
        <fullName evidence="1">Uncharacterized protein</fullName>
    </submittedName>
</protein>
<accession>A0A4C1WBY9</accession>
<organism evidence="1 2">
    <name type="scientific">Eumeta variegata</name>
    <name type="common">Bagworm moth</name>
    <name type="synonym">Eumeta japonica</name>
    <dbReference type="NCBI Taxonomy" id="151549"/>
    <lineage>
        <taxon>Eukaryota</taxon>
        <taxon>Metazoa</taxon>
        <taxon>Ecdysozoa</taxon>
        <taxon>Arthropoda</taxon>
        <taxon>Hexapoda</taxon>
        <taxon>Insecta</taxon>
        <taxon>Pterygota</taxon>
        <taxon>Neoptera</taxon>
        <taxon>Endopterygota</taxon>
        <taxon>Lepidoptera</taxon>
        <taxon>Glossata</taxon>
        <taxon>Ditrysia</taxon>
        <taxon>Tineoidea</taxon>
        <taxon>Psychidae</taxon>
        <taxon>Oiketicinae</taxon>
        <taxon>Eumeta</taxon>
    </lineage>
</organism>
<dbReference type="EMBL" id="BGZK01000523">
    <property type="protein sequence ID" value="GBP48410.1"/>
    <property type="molecule type" value="Genomic_DNA"/>
</dbReference>
<evidence type="ECO:0000313" key="1">
    <source>
        <dbReference type="EMBL" id="GBP48410.1"/>
    </source>
</evidence>
<comment type="caution">
    <text evidence="1">The sequence shown here is derived from an EMBL/GenBank/DDBJ whole genome shotgun (WGS) entry which is preliminary data.</text>
</comment>
<dbReference type="Proteomes" id="UP000299102">
    <property type="component" value="Unassembled WGS sequence"/>
</dbReference>
<dbReference type="AlphaFoldDB" id="A0A4C1WBY9"/>